<feature type="domain" description="Glycosyl hydrolase 94 catalytic" evidence="4">
    <location>
        <begin position="306"/>
        <end position="726"/>
    </location>
</feature>
<dbReference type="Proteomes" id="UP000030700">
    <property type="component" value="Unassembled WGS sequence"/>
</dbReference>
<dbReference type="PANTHER" id="PTHR37469">
    <property type="entry name" value="CELLOBIONIC ACID PHOSPHORYLASE-RELATED"/>
    <property type="match status" value="1"/>
</dbReference>
<dbReference type="GO" id="GO:0016757">
    <property type="term" value="F:glycosyltransferase activity"/>
    <property type="evidence" value="ECO:0007669"/>
    <property type="project" value="UniProtKB-KW"/>
</dbReference>
<feature type="domain" description="Glycosyl hydrolase 94 supersandwich" evidence="3">
    <location>
        <begin position="11"/>
        <end position="291"/>
    </location>
</feature>
<keyword evidence="1" id="KW-0328">Glycosyltransferase</keyword>
<dbReference type="HOGENOM" id="CLU_019054_0_0_0"/>
<gene>
    <name evidence="5" type="ORF">U14_01346</name>
</gene>
<dbReference type="InterPro" id="IPR010383">
    <property type="entry name" value="Glyco_hydrolase_94_b-supersand"/>
</dbReference>
<dbReference type="InterPro" id="IPR011013">
    <property type="entry name" value="Gal_mutarotase_sf_dom"/>
</dbReference>
<keyword evidence="2" id="KW-0808">Transferase</keyword>
<reference evidence="5" key="1">
    <citation type="journal article" date="2015" name="PeerJ">
        <title>First genomic representation of candidate bacterial phylum KSB3 points to enhanced environmental sensing as a trigger of wastewater bulking.</title>
        <authorList>
            <person name="Sekiguchi Y."/>
            <person name="Ohashi A."/>
            <person name="Parks D.H."/>
            <person name="Yamauchi T."/>
            <person name="Tyson G.W."/>
            <person name="Hugenholtz P."/>
        </authorList>
    </citation>
    <scope>NUCLEOTIDE SEQUENCE [LARGE SCALE GENOMIC DNA]</scope>
</reference>
<dbReference type="SUPFAM" id="SSF74650">
    <property type="entry name" value="Galactose mutarotase-like"/>
    <property type="match status" value="1"/>
</dbReference>
<dbReference type="Pfam" id="PF17167">
    <property type="entry name" value="Glyco_hydro_94"/>
    <property type="match status" value="1"/>
</dbReference>
<dbReference type="STRING" id="1499966.U14_01346"/>
<dbReference type="Gene3D" id="2.70.98.40">
    <property type="entry name" value="Glycoside hydrolase, family 65, N-terminal domain"/>
    <property type="match status" value="1"/>
</dbReference>
<accession>A0A0S6VRT6</accession>
<dbReference type="InterPro" id="IPR037018">
    <property type="entry name" value="GH65_N"/>
</dbReference>
<dbReference type="Gene3D" id="2.60.420.10">
    <property type="entry name" value="Maltose phosphorylase, domain 3"/>
    <property type="match status" value="1"/>
</dbReference>
<evidence type="ECO:0000259" key="4">
    <source>
        <dbReference type="Pfam" id="PF17167"/>
    </source>
</evidence>
<evidence type="ECO:0000256" key="1">
    <source>
        <dbReference type="ARBA" id="ARBA00022676"/>
    </source>
</evidence>
<dbReference type="Gene3D" id="1.20.890.20">
    <property type="entry name" value="mpn423 like domain"/>
    <property type="match status" value="1"/>
</dbReference>
<dbReference type="InterPro" id="IPR033432">
    <property type="entry name" value="GH94_catalytic"/>
</dbReference>
<sequence>MMYGYFDDKAREYVITTPKTPVKWVNYIGGLAFGGIIDQTGGSLICKGDPALNRIVKYVPQLPSSDFKGETLYIRLKHETSSRLFSPYFVPTLDQYDRFECRVGLGYSRYITEFYGIRSEITVFVPIGEDRMIRDIKITNLTGATVEIDVIPVVEYTHFDALKQFTNADWVPQTMQSKAFREENGLLILQQYAFMKKETAVNYLTSNWPVSSFESDRKRFLGDNEYGTWRAPKALEQAELGNYEALRGDNIGALLHHLGTFTPNETKRIITQLGQTASISSALPAIQRFRSGEQVDAAFTQLADSWNAYLSKFQVNTPDAAMNSMLNVHNPRQCHTTKNWSRDLSLYQLGFGGRGMGFRDSSQDSMGILAHAPDEGKALLTKLLCVQKRDGSAMHQFFPSTMEATVGDSHEMPDRPKYYGDDHLWIILAVTAYLKESGDMAFLDQIIPFYEKDAQKQPLEFATVLEHLHRAISFTQSHKGAHGIPLLGFADWNDTVNLRTGAESLFVAAQFGKALLEMIELMGALGKQDMVATYQSYYDDMKRAVNDHGWDGEWFIRYFDFDGSKLGSKENAHGQIYTNGQSWPVIAGFADKERAEKALNSVNRLLNTKNGIKLSYPGFNGYDPNIGGITTYPPGAKENGGIFLHANPWVMIAETIMGNGDRAFQYYNQINPAAKNDDLDTFEVEPYSYPQNILGDEHPQFGLGRNSWLSGTASWTYQAATKYILGILPTYAGLQVNPCIPKAWDGFTATRVFRGATYQIVVNNPTHVSKGVASLKVDGKTVEGTIIPIAADGATVSVEVTMG</sequence>
<dbReference type="EMBL" id="DF820455">
    <property type="protein sequence ID" value="GAK50120.1"/>
    <property type="molecule type" value="Genomic_DNA"/>
</dbReference>
<dbReference type="AlphaFoldDB" id="A0A0S6VRT6"/>
<keyword evidence="6" id="KW-1185">Reference proteome</keyword>
<evidence type="ECO:0000313" key="5">
    <source>
        <dbReference type="EMBL" id="GAK50120.1"/>
    </source>
</evidence>
<organism evidence="5">
    <name type="scientific">Candidatus Moduliflexus flocculans</name>
    <dbReference type="NCBI Taxonomy" id="1499966"/>
    <lineage>
        <taxon>Bacteria</taxon>
        <taxon>Candidatus Moduliflexota</taxon>
        <taxon>Candidatus Moduliflexia</taxon>
        <taxon>Candidatus Moduliflexales</taxon>
        <taxon>Candidatus Moduliflexaceae</taxon>
    </lineage>
</organism>
<name>A0A0S6VRT6_9BACT</name>
<dbReference type="GO" id="GO:0005975">
    <property type="term" value="P:carbohydrate metabolic process"/>
    <property type="evidence" value="ECO:0007669"/>
    <property type="project" value="InterPro"/>
</dbReference>
<dbReference type="PANTHER" id="PTHR37469:SF2">
    <property type="entry name" value="CELLOBIONIC ACID PHOSPHORYLASE"/>
    <property type="match status" value="1"/>
</dbReference>
<dbReference type="InterPro" id="IPR008928">
    <property type="entry name" value="6-hairpin_glycosidase_sf"/>
</dbReference>
<dbReference type="GO" id="GO:0030246">
    <property type="term" value="F:carbohydrate binding"/>
    <property type="evidence" value="ECO:0007669"/>
    <property type="project" value="InterPro"/>
</dbReference>
<dbReference type="InterPro" id="IPR052047">
    <property type="entry name" value="GH94_Enzymes"/>
</dbReference>
<evidence type="ECO:0000259" key="3">
    <source>
        <dbReference type="Pfam" id="PF06165"/>
    </source>
</evidence>
<evidence type="ECO:0000256" key="2">
    <source>
        <dbReference type="ARBA" id="ARBA00022679"/>
    </source>
</evidence>
<evidence type="ECO:0000313" key="6">
    <source>
        <dbReference type="Proteomes" id="UP000030700"/>
    </source>
</evidence>
<dbReference type="InterPro" id="IPR012341">
    <property type="entry name" value="6hp_glycosidase-like_sf"/>
</dbReference>
<dbReference type="SUPFAM" id="SSF48208">
    <property type="entry name" value="Six-hairpin glycosidases"/>
    <property type="match status" value="1"/>
</dbReference>
<protein>
    <submittedName>
        <fullName evidence="5">Carbohydrate binding protein</fullName>
    </submittedName>
</protein>
<dbReference type="Pfam" id="PF06165">
    <property type="entry name" value="GH94_b-supersand"/>
    <property type="match status" value="1"/>
</dbReference>
<dbReference type="Gene3D" id="1.50.10.10">
    <property type="match status" value="1"/>
</dbReference>
<proteinExistence type="predicted"/>